<keyword evidence="3" id="KW-0175">Coiled coil</keyword>
<evidence type="ECO:0000256" key="3">
    <source>
        <dbReference type="ARBA" id="ARBA00023054"/>
    </source>
</evidence>
<dbReference type="Proteomes" id="UP000187406">
    <property type="component" value="Unassembled WGS sequence"/>
</dbReference>
<evidence type="ECO:0000256" key="5">
    <source>
        <dbReference type="ARBA" id="ARBA00023163"/>
    </source>
</evidence>
<reference evidence="9" key="1">
    <citation type="submission" date="2016-04" db="EMBL/GenBank/DDBJ databases">
        <title>Cephalotus genome sequencing.</title>
        <authorList>
            <person name="Fukushima K."/>
            <person name="Hasebe M."/>
            <person name="Fang X."/>
        </authorList>
    </citation>
    <scope>NUCLEOTIDE SEQUENCE [LARGE SCALE GENOMIC DNA]</scope>
    <source>
        <strain evidence="9">cv. St1</strain>
    </source>
</reference>
<evidence type="ECO:0000313" key="8">
    <source>
        <dbReference type="EMBL" id="GAV66183.1"/>
    </source>
</evidence>
<dbReference type="AlphaFoldDB" id="A0A1Q3BEF8"/>
<organism evidence="8 9">
    <name type="scientific">Cephalotus follicularis</name>
    <name type="common">Albany pitcher plant</name>
    <dbReference type="NCBI Taxonomy" id="3775"/>
    <lineage>
        <taxon>Eukaryota</taxon>
        <taxon>Viridiplantae</taxon>
        <taxon>Streptophyta</taxon>
        <taxon>Embryophyta</taxon>
        <taxon>Tracheophyta</taxon>
        <taxon>Spermatophyta</taxon>
        <taxon>Magnoliopsida</taxon>
        <taxon>eudicotyledons</taxon>
        <taxon>Gunneridae</taxon>
        <taxon>Pentapetalae</taxon>
        <taxon>rosids</taxon>
        <taxon>fabids</taxon>
        <taxon>Oxalidales</taxon>
        <taxon>Cephalotaceae</taxon>
        <taxon>Cephalotus</taxon>
    </lineage>
</organism>
<dbReference type="InParanoid" id="A0A1Q3BEF8"/>
<accession>A0A1Q3BEF8</accession>
<keyword evidence="5" id="KW-0804">Transcription</keyword>
<dbReference type="GO" id="GO:0003677">
    <property type="term" value="F:DNA binding"/>
    <property type="evidence" value="ECO:0007669"/>
    <property type="project" value="UniProtKB-KW"/>
</dbReference>
<evidence type="ECO:0000256" key="1">
    <source>
        <dbReference type="ARBA" id="ARBA00004049"/>
    </source>
</evidence>
<dbReference type="EMBL" id="BDDD01000461">
    <property type="protein sequence ID" value="GAV66183.1"/>
    <property type="molecule type" value="Genomic_DNA"/>
</dbReference>
<dbReference type="InterPro" id="IPR003035">
    <property type="entry name" value="RWP-RK_dom"/>
</dbReference>
<keyword evidence="6" id="KW-0539">Nucleus</keyword>
<keyword evidence="2" id="KW-0805">Transcription regulation</keyword>
<protein>
    <submittedName>
        <fullName evidence="8">RWP-RK domain-containing protein</fullName>
    </submittedName>
</protein>
<feature type="non-terminal residue" evidence="8">
    <location>
        <position position="1"/>
    </location>
</feature>
<proteinExistence type="predicted"/>
<name>A0A1Q3BEF8_CEPFO</name>
<gene>
    <name evidence="8" type="ORF">CFOL_v3_09693</name>
</gene>
<feature type="domain" description="RWP-RK" evidence="7">
    <location>
        <begin position="102"/>
        <end position="189"/>
    </location>
</feature>
<dbReference type="GO" id="GO:0003700">
    <property type="term" value="F:DNA-binding transcription factor activity"/>
    <property type="evidence" value="ECO:0007669"/>
    <property type="project" value="InterPro"/>
</dbReference>
<dbReference type="PANTHER" id="PTHR46373">
    <property type="entry name" value="PROTEIN RKD4"/>
    <property type="match status" value="1"/>
</dbReference>
<dbReference type="OrthoDB" id="6270329at2759"/>
<keyword evidence="9" id="KW-1185">Reference proteome</keyword>
<comment type="function">
    <text evidence="1">Putative transcription factor.</text>
</comment>
<evidence type="ECO:0000313" key="9">
    <source>
        <dbReference type="Proteomes" id="UP000187406"/>
    </source>
</evidence>
<dbReference type="STRING" id="3775.A0A1Q3BEF8"/>
<comment type="caution">
    <text evidence="8">The sequence shown here is derived from an EMBL/GenBank/DDBJ whole genome shotgun (WGS) entry which is preliminary data.</text>
</comment>
<evidence type="ECO:0000256" key="6">
    <source>
        <dbReference type="ARBA" id="ARBA00023242"/>
    </source>
</evidence>
<evidence type="ECO:0000256" key="4">
    <source>
        <dbReference type="ARBA" id="ARBA00023125"/>
    </source>
</evidence>
<dbReference type="PROSITE" id="PS51519">
    <property type="entry name" value="RWP_RK"/>
    <property type="match status" value="1"/>
</dbReference>
<keyword evidence="4" id="KW-0238">DNA-binding</keyword>
<dbReference type="PANTHER" id="PTHR46373:SF2">
    <property type="entry name" value="RWP-RK DOMAIN-CONTAINING PROTEIN"/>
    <property type="match status" value="1"/>
</dbReference>
<dbReference type="InterPro" id="IPR044607">
    <property type="entry name" value="RKD-like"/>
</dbReference>
<evidence type="ECO:0000259" key="7">
    <source>
        <dbReference type="PROSITE" id="PS51519"/>
    </source>
</evidence>
<sequence length="227" mass="26338">FCRTLELPPLDSFFEFNNFNSLLPFQDPNQYIDQLKDFGDTSDGDIFFLDNSLPSLYEDNVVDVKPLNSLNIVSYGHVGNIPTTTHDEGQIASTRVVNSYQEKMKVVIRKRNRDSSTVALGFDDISKYFHVPITRAAKEMKVGLTVLKKRCRELNIMRWPHRKIKSLTSLKNNVKELGFTEETMMLEEHIRLLQQLPDMELNERTKKLRQAIFKANYKKKRALASHV</sequence>
<dbReference type="Pfam" id="PF02042">
    <property type="entry name" value="RWP-RK"/>
    <property type="match status" value="1"/>
</dbReference>
<evidence type="ECO:0000256" key="2">
    <source>
        <dbReference type="ARBA" id="ARBA00023015"/>
    </source>
</evidence>